<comment type="caution">
    <text evidence="1">The sequence shown here is derived from an EMBL/GenBank/DDBJ whole genome shotgun (WGS) entry which is preliminary data.</text>
</comment>
<dbReference type="AlphaFoldDB" id="A0AAV1Y3A7"/>
<protein>
    <submittedName>
        <fullName evidence="1">Uncharacterized protein</fullName>
    </submittedName>
</protein>
<accession>A0AAV1Y3A7</accession>
<keyword evidence="2" id="KW-1185">Reference proteome</keyword>
<evidence type="ECO:0000313" key="1">
    <source>
        <dbReference type="EMBL" id="CAL0327969.1"/>
    </source>
</evidence>
<reference evidence="1 2" key="1">
    <citation type="submission" date="2024-03" db="EMBL/GenBank/DDBJ databases">
        <authorList>
            <person name="Martinez-Hernandez J."/>
        </authorList>
    </citation>
    <scope>NUCLEOTIDE SEQUENCE [LARGE SCALE GENOMIC DNA]</scope>
</reference>
<sequence>MGRGLGFQQQHQPHGIWVDTHAQPQHGYGLHENSWGSDHNNYHNQHGNHGIFHDTIPTTHHGNHGYDNYGHGNKLGGPIPSHQFPNGGAYSGGHHGGYNSEEYEEYNEVARHGPGKLKVDEVRYERHNYGGGDHGFHGNAYGHGGHKADWIAKGV</sequence>
<name>A0AAV1Y3A7_LUPLU</name>
<gene>
    <name evidence="1" type="ORF">LLUT_LOCUS29029</name>
</gene>
<organism evidence="1 2">
    <name type="scientific">Lupinus luteus</name>
    <name type="common">European yellow lupine</name>
    <dbReference type="NCBI Taxonomy" id="3873"/>
    <lineage>
        <taxon>Eukaryota</taxon>
        <taxon>Viridiplantae</taxon>
        <taxon>Streptophyta</taxon>
        <taxon>Embryophyta</taxon>
        <taxon>Tracheophyta</taxon>
        <taxon>Spermatophyta</taxon>
        <taxon>Magnoliopsida</taxon>
        <taxon>eudicotyledons</taxon>
        <taxon>Gunneridae</taxon>
        <taxon>Pentapetalae</taxon>
        <taxon>rosids</taxon>
        <taxon>fabids</taxon>
        <taxon>Fabales</taxon>
        <taxon>Fabaceae</taxon>
        <taxon>Papilionoideae</taxon>
        <taxon>50 kb inversion clade</taxon>
        <taxon>genistoids sensu lato</taxon>
        <taxon>core genistoids</taxon>
        <taxon>Genisteae</taxon>
        <taxon>Lupinus</taxon>
    </lineage>
</organism>
<dbReference type="EMBL" id="CAXHTB010000020">
    <property type="protein sequence ID" value="CAL0327969.1"/>
    <property type="molecule type" value="Genomic_DNA"/>
</dbReference>
<dbReference type="Proteomes" id="UP001497480">
    <property type="component" value="Unassembled WGS sequence"/>
</dbReference>
<proteinExistence type="predicted"/>
<evidence type="ECO:0000313" key="2">
    <source>
        <dbReference type="Proteomes" id="UP001497480"/>
    </source>
</evidence>